<sequence length="36" mass="4024">MLHLTRQVRNTLHHHQQLDSPTNPPTGTSQALLHSG</sequence>
<evidence type="ECO:0000256" key="1">
    <source>
        <dbReference type="SAM" id="MobiDB-lite"/>
    </source>
</evidence>
<protein>
    <submittedName>
        <fullName evidence="2">Uncharacterized protein</fullName>
    </submittedName>
</protein>
<feature type="region of interest" description="Disordered" evidence="1">
    <location>
        <begin position="1"/>
        <end position="36"/>
    </location>
</feature>
<accession>A0A0A9CTP9</accession>
<proteinExistence type="predicted"/>
<dbReference type="AlphaFoldDB" id="A0A0A9CTP9"/>
<dbReference type="EMBL" id="GBRH01218929">
    <property type="protein sequence ID" value="JAD78966.1"/>
    <property type="molecule type" value="Transcribed_RNA"/>
</dbReference>
<organism evidence="2">
    <name type="scientific">Arundo donax</name>
    <name type="common">Giant reed</name>
    <name type="synonym">Donax arundinaceus</name>
    <dbReference type="NCBI Taxonomy" id="35708"/>
    <lineage>
        <taxon>Eukaryota</taxon>
        <taxon>Viridiplantae</taxon>
        <taxon>Streptophyta</taxon>
        <taxon>Embryophyta</taxon>
        <taxon>Tracheophyta</taxon>
        <taxon>Spermatophyta</taxon>
        <taxon>Magnoliopsida</taxon>
        <taxon>Liliopsida</taxon>
        <taxon>Poales</taxon>
        <taxon>Poaceae</taxon>
        <taxon>PACMAD clade</taxon>
        <taxon>Arundinoideae</taxon>
        <taxon>Arundineae</taxon>
        <taxon>Arundo</taxon>
    </lineage>
</organism>
<name>A0A0A9CTP9_ARUDO</name>
<reference evidence="2" key="1">
    <citation type="submission" date="2014-09" db="EMBL/GenBank/DDBJ databases">
        <authorList>
            <person name="Magalhaes I.L.F."/>
            <person name="Oliveira U."/>
            <person name="Santos F.R."/>
            <person name="Vidigal T.H.D.A."/>
            <person name="Brescovit A.D."/>
            <person name="Santos A.J."/>
        </authorList>
    </citation>
    <scope>NUCLEOTIDE SEQUENCE</scope>
    <source>
        <tissue evidence="2">Shoot tissue taken approximately 20 cm above the soil surface</tissue>
    </source>
</reference>
<reference evidence="2" key="2">
    <citation type="journal article" date="2015" name="Data Brief">
        <title>Shoot transcriptome of the giant reed, Arundo donax.</title>
        <authorList>
            <person name="Barrero R.A."/>
            <person name="Guerrero F.D."/>
            <person name="Moolhuijzen P."/>
            <person name="Goolsby J.A."/>
            <person name="Tidwell J."/>
            <person name="Bellgard S.E."/>
            <person name="Bellgard M.I."/>
        </authorList>
    </citation>
    <scope>NUCLEOTIDE SEQUENCE</scope>
    <source>
        <tissue evidence="2">Shoot tissue taken approximately 20 cm above the soil surface</tissue>
    </source>
</reference>
<feature type="compositionally biased region" description="Polar residues" evidence="1">
    <location>
        <begin position="18"/>
        <end position="36"/>
    </location>
</feature>
<evidence type="ECO:0000313" key="2">
    <source>
        <dbReference type="EMBL" id="JAD78966.1"/>
    </source>
</evidence>